<evidence type="ECO:0000313" key="7">
    <source>
        <dbReference type="EMBL" id="CAF4756362.1"/>
    </source>
</evidence>
<evidence type="ECO:0000313" key="6">
    <source>
        <dbReference type="EMBL" id="CAF4706902.1"/>
    </source>
</evidence>
<gene>
    <name evidence="5" type="ORF">BYL167_LOCUS43994</name>
    <name evidence="7" type="ORF">BYL167_LOCUS46318</name>
    <name evidence="8" type="ORF">GIL414_LOCUS45497</name>
    <name evidence="2" type="ORF">OVN521_LOCUS43294</name>
    <name evidence="6" type="ORF">OVN521_LOCUS48596</name>
    <name evidence="3" type="ORF">SMN809_LOCUS39112</name>
    <name evidence="4" type="ORF">SMN809_LOCUS42553</name>
</gene>
<evidence type="ECO:0000313" key="3">
    <source>
        <dbReference type="EMBL" id="CAF4601687.1"/>
    </source>
</evidence>
<evidence type="ECO:0000313" key="8">
    <source>
        <dbReference type="EMBL" id="CAF4759740.1"/>
    </source>
</evidence>
<dbReference type="EMBL" id="CAJOBG010101915">
    <property type="protein sequence ID" value="CAF4706902.1"/>
    <property type="molecule type" value="Genomic_DNA"/>
</dbReference>
<keyword evidence="9" id="KW-1185">Reference proteome</keyword>
<dbReference type="EMBL" id="CAJOBH010130820">
    <property type="protein sequence ID" value="CAF4756362.1"/>
    <property type="molecule type" value="Genomic_DNA"/>
</dbReference>
<name>A0A820YNV4_9BILA</name>
<organism evidence="2 9">
    <name type="scientific">Rotaria magnacalcarata</name>
    <dbReference type="NCBI Taxonomy" id="392030"/>
    <lineage>
        <taxon>Eukaryota</taxon>
        <taxon>Metazoa</taxon>
        <taxon>Spiralia</taxon>
        <taxon>Gnathifera</taxon>
        <taxon>Rotifera</taxon>
        <taxon>Eurotatoria</taxon>
        <taxon>Bdelloidea</taxon>
        <taxon>Philodinida</taxon>
        <taxon>Philodinidae</taxon>
        <taxon>Rotaria</taxon>
    </lineage>
</organism>
<dbReference type="EMBL" id="CAJOBG010061555">
    <property type="protein sequence ID" value="CAF4552859.1"/>
    <property type="molecule type" value="Genomic_DNA"/>
</dbReference>
<feature type="non-terminal residue" evidence="2">
    <location>
        <position position="31"/>
    </location>
</feature>
<proteinExistence type="predicted"/>
<dbReference type="Proteomes" id="UP000681967">
    <property type="component" value="Unassembled WGS sequence"/>
</dbReference>
<dbReference type="EMBL" id="CAJOBI010104180">
    <property type="protein sequence ID" value="CAF4601687.1"/>
    <property type="molecule type" value="Genomic_DNA"/>
</dbReference>
<reference evidence="2" key="1">
    <citation type="submission" date="2021-02" db="EMBL/GenBank/DDBJ databases">
        <authorList>
            <person name="Nowell W R."/>
        </authorList>
    </citation>
    <scope>NUCLEOTIDE SEQUENCE</scope>
</reference>
<dbReference type="EMBL" id="CAJOBI010123105">
    <property type="protein sequence ID" value="CAF4687980.1"/>
    <property type="molecule type" value="Genomic_DNA"/>
</dbReference>
<feature type="compositionally biased region" description="Polar residues" evidence="1">
    <location>
        <begin position="1"/>
        <end position="11"/>
    </location>
</feature>
<protein>
    <submittedName>
        <fullName evidence="2">Uncharacterized protein</fullName>
    </submittedName>
</protein>
<comment type="caution">
    <text evidence="2">The sequence shown here is derived from an EMBL/GenBank/DDBJ whole genome shotgun (WGS) entry which is preliminary data.</text>
</comment>
<evidence type="ECO:0000313" key="9">
    <source>
        <dbReference type="Proteomes" id="UP000663866"/>
    </source>
</evidence>
<dbReference type="Proteomes" id="UP000676336">
    <property type="component" value="Unassembled WGS sequence"/>
</dbReference>
<dbReference type="Proteomes" id="UP000663866">
    <property type="component" value="Unassembled WGS sequence"/>
</dbReference>
<dbReference type="Proteomes" id="UP000681720">
    <property type="component" value="Unassembled WGS sequence"/>
</dbReference>
<evidence type="ECO:0000313" key="4">
    <source>
        <dbReference type="EMBL" id="CAF4687980.1"/>
    </source>
</evidence>
<evidence type="ECO:0000256" key="1">
    <source>
        <dbReference type="SAM" id="MobiDB-lite"/>
    </source>
</evidence>
<feature type="compositionally biased region" description="Basic and acidic residues" evidence="1">
    <location>
        <begin position="17"/>
        <end position="31"/>
    </location>
</feature>
<dbReference type="AlphaFoldDB" id="A0A820YNV4"/>
<accession>A0A820YNV4</accession>
<evidence type="ECO:0000313" key="5">
    <source>
        <dbReference type="EMBL" id="CAF4698372.1"/>
    </source>
</evidence>
<evidence type="ECO:0000313" key="2">
    <source>
        <dbReference type="EMBL" id="CAF4552859.1"/>
    </source>
</evidence>
<dbReference type="EMBL" id="CAJOBH010118426">
    <property type="protein sequence ID" value="CAF4698372.1"/>
    <property type="molecule type" value="Genomic_DNA"/>
</dbReference>
<feature type="region of interest" description="Disordered" evidence="1">
    <location>
        <begin position="1"/>
        <end position="31"/>
    </location>
</feature>
<dbReference type="EMBL" id="CAJOBJ010140282">
    <property type="protein sequence ID" value="CAF4759740.1"/>
    <property type="molecule type" value="Genomic_DNA"/>
</dbReference>
<sequence>MLPVRSSSTKEVSGINETRRSDDRSGTKQST</sequence>